<sequence>MSTPPVKTAVRGPIILTVTGAVVLIAAIVIGVIVVRLFLSVLPLGLVGSDGGPGPDAAGGAEVPGTLTLDLEADSTYVVLLSYPSNAPEPELSDSVTVIGPDGEPAAPAAGASLTVTTGGVSARDIEYVQTGAAGPYTIEVPPLADPAATPWARIVVAEVDALPGFFAGVAGSIAGVFLVFGLGIAGVAMVIGGAVWWSSRARAGRAQAAGPGQGGYPSGRFGP</sequence>
<keyword evidence="3" id="KW-1185">Reference proteome</keyword>
<keyword evidence="1" id="KW-0472">Membrane</keyword>
<accession>A0ABS7SDH8</accession>
<feature type="transmembrane region" description="Helical" evidence="1">
    <location>
        <begin position="12"/>
        <end position="39"/>
    </location>
</feature>
<gene>
    <name evidence="2" type="ORF">KCQ71_19735</name>
</gene>
<dbReference type="Proteomes" id="UP000826651">
    <property type="component" value="Unassembled WGS sequence"/>
</dbReference>
<evidence type="ECO:0000313" key="3">
    <source>
        <dbReference type="Proteomes" id="UP000826651"/>
    </source>
</evidence>
<dbReference type="RefSeq" id="WP_223409146.1">
    <property type="nucleotide sequence ID" value="NZ_JAGSHT010000018.1"/>
</dbReference>
<keyword evidence="1" id="KW-1133">Transmembrane helix</keyword>
<evidence type="ECO:0000313" key="2">
    <source>
        <dbReference type="EMBL" id="MBZ2198392.1"/>
    </source>
</evidence>
<reference evidence="2 3" key="1">
    <citation type="submission" date="2021-04" db="EMBL/GenBank/DDBJ databases">
        <title>Ruania sp. nov., isolated from sandy soil of mangrove forest.</title>
        <authorList>
            <person name="Ge X."/>
            <person name="Huang R."/>
            <person name="Liu W."/>
        </authorList>
    </citation>
    <scope>NUCLEOTIDE SEQUENCE [LARGE SCALE GENOMIC DNA]</scope>
    <source>
        <strain evidence="2 3">N2-46</strain>
    </source>
</reference>
<dbReference type="EMBL" id="JAGSHT010000018">
    <property type="protein sequence ID" value="MBZ2198392.1"/>
    <property type="molecule type" value="Genomic_DNA"/>
</dbReference>
<proteinExistence type="predicted"/>
<comment type="caution">
    <text evidence="2">The sequence shown here is derived from an EMBL/GenBank/DDBJ whole genome shotgun (WGS) entry which is preliminary data.</text>
</comment>
<name>A0ABS7SDH8_9MICO</name>
<evidence type="ECO:0000256" key="1">
    <source>
        <dbReference type="SAM" id="Phobius"/>
    </source>
</evidence>
<organism evidence="2 3">
    <name type="scientific">Occultella gossypii</name>
    <dbReference type="NCBI Taxonomy" id="2800820"/>
    <lineage>
        <taxon>Bacteria</taxon>
        <taxon>Bacillati</taxon>
        <taxon>Actinomycetota</taxon>
        <taxon>Actinomycetes</taxon>
        <taxon>Micrococcales</taxon>
        <taxon>Ruaniaceae</taxon>
        <taxon>Occultella</taxon>
    </lineage>
</organism>
<protein>
    <submittedName>
        <fullName evidence="2">Uncharacterized protein</fullName>
    </submittedName>
</protein>
<keyword evidence="1" id="KW-0812">Transmembrane</keyword>
<feature type="transmembrane region" description="Helical" evidence="1">
    <location>
        <begin position="174"/>
        <end position="198"/>
    </location>
</feature>